<protein>
    <recommendedName>
        <fullName evidence="2">Lipoprotein</fullName>
    </recommendedName>
</protein>
<evidence type="ECO:0008006" key="2">
    <source>
        <dbReference type="Google" id="ProtNLM"/>
    </source>
</evidence>
<reference evidence="1" key="1">
    <citation type="submission" date="2016-06" db="EMBL/GenBank/DDBJ databases">
        <title>Draft genome of Moraxella osloensis CCUG 67237.</title>
        <authorList>
            <person name="Salva-Serra F."/>
            <person name="Engstrom-Jakobsson H."/>
            <person name="Thorell K."/>
            <person name="Gonzales-Siles L."/>
            <person name="Karlsson R."/>
            <person name="Boulund F."/>
            <person name="Engstrand L."/>
            <person name="Kristiansson E."/>
            <person name="Moore E."/>
        </authorList>
    </citation>
    <scope>NUCLEOTIDE SEQUENCE [LARGE SCALE GENOMIC DNA]</scope>
    <source>
        <strain evidence="1">CCUG 67237</strain>
    </source>
</reference>
<accession>A0AA91FRC8</accession>
<dbReference type="AlphaFoldDB" id="A0AA91FRC8"/>
<evidence type="ECO:0000313" key="1">
    <source>
        <dbReference type="EMBL" id="OBX65631.1"/>
    </source>
</evidence>
<gene>
    <name evidence="1" type="ORF">A9299_07965</name>
</gene>
<sequence>MLVINQKIIGMTLLTALLVGCGNNPPKNGQIEEVIRKDLTAKGAEVKDVDGYKCKPTQTEGTYICGADVKLVHQGKTMDHRFAVAFSTANGEWFQKSPTRGAVGDE</sequence>
<comment type="caution">
    <text evidence="1">The sequence shown here is derived from an EMBL/GenBank/DDBJ whole genome shotgun (WGS) entry which is preliminary data.</text>
</comment>
<dbReference type="EMBL" id="LZMT01000007">
    <property type="protein sequence ID" value="OBX65631.1"/>
    <property type="molecule type" value="Genomic_DNA"/>
</dbReference>
<dbReference type="PROSITE" id="PS51257">
    <property type="entry name" value="PROKAR_LIPOPROTEIN"/>
    <property type="match status" value="1"/>
</dbReference>
<proteinExistence type="predicted"/>
<organism evidence="1">
    <name type="scientific">Faucicola osloensis</name>
    <name type="common">Moraxella osloensis</name>
    <dbReference type="NCBI Taxonomy" id="34062"/>
    <lineage>
        <taxon>Bacteria</taxon>
        <taxon>Pseudomonadati</taxon>
        <taxon>Pseudomonadota</taxon>
        <taxon>Gammaproteobacteria</taxon>
        <taxon>Moraxellales</taxon>
        <taxon>Moraxellaceae</taxon>
        <taxon>Faucicola</taxon>
    </lineage>
</organism>
<name>A0AA91FRC8_FAUOS</name>